<accession>A0A1H9KR19</accession>
<dbReference type="Pfam" id="PF13715">
    <property type="entry name" value="CarbopepD_reg_2"/>
    <property type="match status" value="1"/>
</dbReference>
<reference evidence="10 11" key="1">
    <citation type="submission" date="2016-10" db="EMBL/GenBank/DDBJ databases">
        <authorList>
            <person name="de Groot N.N."/>
        </authorList>
    </citation>
    <scope>NUCLEOTIDE SEQUENCE [LARGE SCALE GENOMIC DNA]</scope>
    <source>
        <strain evidence="10 11">DSM 18610</strain>
    </source>
</reference>
<dbReference type="GO" id="GO:0009279">
    <property type="term" value="C:cell outer membrane"/>
    <property type="evidence" value="ECO:0007669"/>
    <property type="project" value="UniProtKB-SubCell"/>
</dbReference>
<dbReference type="RefSeq" id="WP_090881506.1">
    <property type="nucleotide sequence ID" value="NZ_FOGG01000003.1"/>
</dbReference>
<dbReference type="InterPro" id="IPR008969">
    <property type="entry name" value="CarboxyPept-like_regulatory"/>
</dbReference>
<feature type="chain" id="PRO_5011703692" evidence="8">
    <location>
        <begin position="26"/>
        <end position="1183"/>
    </location>
</feature>
<dbReference type="NCBIfam" id="TIGR04057">
    <property type="entry name" value="SusC_RagA_signa"/>
    <property type="match status" value="1"/>
</dbReference>
<feature type="signal peptide" evidence="8">
    <location>
        <begin position="1"/>
        <end position="25"/>
    </location>
</feature>
<dbReference type="PROSITE" id="PS52016">
    <property type="entry name" value="TONB_DEPENDENT_REC_3"/>
    <property type="match status" value="1"/>
</dbReference>
<keyword evidence="4 7" id="KW-0812">Transmembrane</keyword>
<dbReference type="InterPro" id="IPR023997">
    <property type="entry name" value="TonB-dep_OMP_SusC/RagA_CS"/>
</dbReference>
<dbReference type="EMBL" id="FOGG01000003">
    <property type="protein sequence ID" value="SER01604.1"/>
    <property type="molecule type" value="Genomic_DNA"/>
</dbReference>
<keyword evidence="2 7" id="KW-0813">Transport</keyword>
<protein>
    <submittedName>
        <fullName evidence="10">TonB-linked outer membrane protein, SusC/RagA family</fullName>
    </submittedName>
</protein>
<dbReference type="Pfam" id="PF07715">
    <property type="entry name" value="Plug"/>
    <property type="match status" value="1"/>
</dbReference>
<dbReference type="Gene3D" id="2.170.130.10">
    <property type="entry name" value="TonB-dependent receptor, plug domain"/>
    <property type="match status" value="1"/>
</dbReference>
<evidence type="ECO:0000256" key="6">
    <source>
        <dbReference type="ARBA" id="ARBA00023237"/>
    </source>
</evidence>
<dbReference type="InterPro" id="IPR012910">
    <property type="entry name" value="Plug_dom"/>
</dbReference>
<proteinExistence type="inferred from homology"/>
<evidence type="ECO:0000256" key="3">
    <source>
        <dbReference type="ARBA" id="ARBA00022452"/>
    </source>
</evidence>
<dbReference type="Gene3D" id="2.40.170.20">
    <property type="entry name" value="TonB-dependent receptor, beta-barrel domain"/>
    <property type="match status" value="1"/>
</dbReference>
<dbReference type="SMART" id="SM00965">
    <property type="entry name" value="STN"/>
    <property type="match status" value="1"/>
</dbReference>
<dbReference type="AlphaFoldDB" id="A0A1H9KR19"/>
<dbReference type="InterPro" id="IPR037066">
    <property type="entry name" value="Plug_dom_sf"/>
</dbReference>
<organism evidence="10 11">
    <name type="scientific">Pedobacter rhizosphaerae</name>
    <dbReference type="NCBI Taxonomy" id="390241"/>
    <lineage>
        <taxon>Bacteria</taxon>
        <taxon>Pseudomonadati</taxon>
        <taxon>Bacteroidota</taxon>
        <taxon>Sphingobacteriia</taxon>
        <taxon>Sphingobacteriales</taxon>
        <taxon>Sphingobacteriaceae</taxon>
        <taxon>Pedobacter</taxon>
    </lineage>
</organism>
<dbReference type="NCBIfam" id="TIGR04056">
    <property type="entry name" value="OMP_RagA_SusC"/>
    <property type="match status" value="1"/>
</dbReference>
<evidence type="ECO:0000256" key="7">
    <source>
        <dbReference type="PROSITE-ProRule" id="PRU01360"/>
    </source>
</evidence>
<dbReference type="SUPFAM" id="SSF49464">
    <property type="entry name" value="Carboxypeptidase regulatory domain-like"/>
    <property type="match status" value="1"/>
</dbReference>
<dbReference type="Gene3D" id="2.60.40.1120">
    <property type="entry name" value="Carboxypeptidase-like, regulatory domain"/>
    <property type="match status" value="1"/>
</dbReference>
<dbReference type="STRING" id="390241.SAMN04488023_103112"/>
<keyword evidence="6 7" id="KW-0998">Cell outer membrane</keyword>
<gene>
    <name evidence="10" type="ORF">SAMN04488023_103112</name>
</gene>
<name>A0A1H9KR19_9SPHI</name>
<evidence type="ECO:0000256" key="1">
    <source>
        <dbReference type="ARBA" id="ARBA00004571"/>
    </source>
</evidence>
<feature type="domain" description="Secretin/TonB short N-terminal" evidence="9">
    <location>
        <begin position="54"/>
        <end position="106"/>
    </location>
</feature>
<keyword evidence="5 7" id="KW-0472">Membrane</keyword>
<dbReference type="SUPFAM" id="SSF56935">
    <property type="entry name" value="Porins"/>
    <property type="match status" value="1"/>
</dbReference>
<keyword evidence="11" id="KW-1185">Reference proteome</keyword>
<dbReference type="Proteomes" id="UP000199572">
    <property type="component" value="Unassembled WGS sequence"/>
</dbReference>
<keyword evidence="3 7" id="KW-1134">Transmembrane beta strand</keyword>
<evidence type="ECO:0000256" key="5">
    <source>
        <dbReference type="ARBA" id="ARBA00023136"/>
    </source>
</evidence>
<evidence type="ECO:0000313" key="11">
    <source>
        <dbReference type="Proteomes" id="UP000199572"/>
    </source>
</evidence>
<dbReference type="InterPro" id="IPR036942">
    <property type="entry name" value="Beta-barrel_TonB_sf"/>
</dbReference>
<evidence type="ECO:0000256" key="2">
    <source>
        <dbReference type="ARBA" id="ARBA00022448"/>
    </source>
</evidence>
<evidence type="ECO:0000256" key="8">
    <source>
        <dbReference type="SAM" id="SignalP"/>
    </source>
</evidence>
<evidence type="ECO:0000313" key="10">
    <source>
        <dbReference type="EMBL" id="SER01604.1"/>
    </source>
</evidence>
<dbReference type="OrthoDB" id="9768177at2"/>
<evidence type="ECO:0000256" key="4">
    <source>
        <dbReference type="ARBA" id="ARBA00022692"/>
    </source>
</evidence>
<sequence length="1183" mass="130201">MTNFYRKIIIICGVMFFAFHPPAIAQQKDDKVTINVKNGSLEEIILLLKKQTDLKIVYNQELLRRNSVRMPFYAKDEPLKAVMRRLLKSSSLTFVVNDGVLIIAPKEDEQDVRLDAIKGLVQDEKGFPLVGVTVNVTGRPNNTLTDENGRFSIALDNITNLTFSYVGFKKKTLPAITGEVMRINLIPELVEMQEVVVTGYQEVNRRISASSTVTLSGDQVNEPGSTNIVSMLQGKVAGLSVVKTSGSPNAIPTMRMRGTSTLVGNANPIIVVDGVIRENPNELNPENLLGIEPSARDLILMKDGINATGSLTGNSISGLNVNDVESITFLKDASATAIYGTRAANGVIVITTKKGKEGNLQVAYSSNYGLSLRPKYSQLQLMNSQQRVQFSREMYEDGYLYRSMPIKMGYEGAFQDLVNKKITESEFQQEVSRLSEMNTDWFDILFRNSFNNSQHLSFSGGTDKVSYYTSLSYNGAKGTAKLDNYSEGAASMRLNADLGRKLKLGMLLNGSYRTSTGYFGQNPLDYALKTSRAISASLTYPTTQEVLPGILGSPIGFNMINELQQTGNQTKDTKVNATIDLNYLITRGLRFVSMAGGAVNTQASEQYATELTTYVSNYRGYDFGTVAPGSEAELTSLLPHGGILLPSNSTMYNYTLRNMLDFNRTIFGENHLLNVVAGQELRSVHNQSFSNLIPGYFRNRGEVFAVTANSIPLLNPKKVNSVANALSGFGMATYSYAGKYILNGNIRVDASNRFGQYANQRFLPVWSLAGRWNIGSEEWLKENKIVNDLYVKTSYGFQGNVITSVGPELVVTVNDGSSAFSAAANEYFLKIKSYPYPDLRWEKTRSVNVELGGVLLHSMVNFNLAYYRKMTTDAIVSRTIPSEYGVQRMLINGGNIKNEGYEAQLGLNLINKKDIGWSVNMNGAKNFNKLLQGTVRNIQITVYDYFNGTAFIEGASIGTIYGFVFKGLNPKNGMPVFEGVDDANRLASTSLLNFLKPLGTRDAKISGGLNTNLRYKAFSLGANFSYKLGSVRFKNGAYNSSSVNIPMPEQNLPAVLAQRWRKPGDEAFTNIPSFPRNTEDGMEGYAFSSTSGSLSRYVMYTNSDVNLVSGSFLRCNNIDFAYRLADRLSKKLHVKQVSLSASASNLFVIADKRLNGQDPEIDGAGSTALPISKMLGLGLNVTF</sequence>
<evidence type="ECO:0000259" key="9">
    <source>
        <dbReference type="SMART" id="SM00965"/>
    </source>
</evidence>
<comment type="subcellular location">
    <subcellularLocation>
        <location evidence="1 7">Cell outer membrane</location>
        <topology evidence="1 7">Multi-pass membrane protein</topology>
    </subcellularLocation>
</comment>
<comment type="similarity">
    <text evidence="7">Belongs to the TonB-dependent receptor family.</text>
</comment>
<keyword evidence="8" id="KW-0732">Signal</keyword>
<dbReference type="InterPro" id="IPR023996">
    <property type="entry name" value="TonB-dep_OMP_SusC/RagA"/>
</dbReference>
<dbReference type="InterPro" id="IPR039426">
    <property type="entry name" value="TonB-dep_rcpt-like"/>
</dbReference>
<dbReference type="InterPro" id="IPR011662">
    <property type="entry name" value="Secretin/TonB_short_N"/>
</dbReference>